<evidence type="ECO:0000313" key="1">
    <source>
        <dbReference type="EMBL" id="MCL7030255.1"/>
    </source>
</evidence>
<accession>A0AA41S886</accession>
<comment type="caution">
    <text evidence="1">The sequence shown here is derived from an EMBL/GenBank/DDBJ whole genome shotgun (WGS) entry which is preliminary data.</text>
</comment>
<dbReference type="EMBL" id="JAJJMA010099355">
    <property type="protein sequence ID" value="MCL7030255.1"/>
    <property type="molecule type" value="Genomic_DNA"/>
</dbReference>
<name>A0AA41S886_PAPNU</name>
<organism evidence="1 2">
    <name type="scientific">Papaver nudicaule</name>
    <name type="common">Iceland poppy</name>
    <dbReference type="NCBI Taxonomy" id="74823"/>
    <lineage>
        <taxon>Eukaryota</taxon>
        <taxon>Viridiplantae</taxon>
        <taxon>Streptophyta</taxon>
        <taxon>Embryophyta</taxon>
        <taxon>Tracheophyta</taxon>
        <taxon>Spermatophyta</taxon>
        <taxon>Magnoliopsida</taxon>
        <taxon>Ranunculales</taxon>
        <taxon>Papaveraceae</taxon>
        <taxon>Papaveroideae</taxon>
        <taxon>Papaver</taxon>
    </lineage>
</organism>
<evidence type="ECO:0000313" key="2">
    <source>
        <dbReference type="Proteomes" id="UP001177140"/>
    </source>
</evidence>
<reference evidence="1" key="1">
    <citation type="submission" date="2022-03" db="EMBL/GenBank/DDBJ databases">
        <title>A functionally conserved STORR gene fusion in Papaver species that diverged 16.8 million years ago.</title>
        <authorList>
            <person name="Catania T."/>
        </authorList>
    </citation>
    <scope>NUCLEOTIDE SEQUENCE</scope>
    <source>
        <strain evidence="1">S-191538</strain>
    </source>
</reference>
<sequence length="71" mass="7832">MHEDNRFGRCGRTLLWISDHIFHRALLSLPSPSSGYGRRNREGGSSNNGFYYGAAHDVHIDLLCASPSSIG</sequence>
<gene>
    <name evidence="1" type="ORF">MKW94_013161</name>
</gene>
<dbReference type="AlphaFoldDB" id="A0AA41S886"/>
<dbReference type="Proteomes" id="UP001177140">
    <property type="component" value="Unassembled WGS sequence"/>
</dbReference>
<proteinExistence type="predicted"/>
<keyword evidence="2" id="KW-1185">Reference proteome</keyword>
<protein>
    <submittedName>
        <fullName evidence="1">Uncharacterized protein</fullName>
    </submittedName>
</protein>